<sequence>MGLLIVCTIALDENSSLSQLSPFSDSSVARTEALACIEGTLAPAGKAVWGVEVGVGVGAGVTLGETTMGRTHAVWNAPCLLLPDFISFVDFPLPLFCPVCQRDGPAFSLPATVSSWAIHGSCAPSAL</sequence>
<name>A0A7J7RRW0_MYOMY</name>
<evidence type="ECO:0000313" key="1">
    <source>
        <dbReference type="EMBL" id="KAF6278888.1"/>
    </source>
</evidence>
<proteinExistence type="predicted"/>
<dbReference type="EMBL" id="JABWUV010000023">
    <property type="protein sequence ID" value="KAF6278888.1"/>
    <property type="molecule type" value="Genomic_DNA"/>
</dbReference>
<organism evidence="1 2">
    <name type="scientific">Myotis myotis</name>
    <name type="common">Greater mouse-eared bat</name>
    <name type="synonym">Vespertilio myotis</name>
    <dbReference type="NCBI Taxonomy" id="51298"/>
    <lineage>
        <taxon>Eukaryota</taxon>
        <taxon>Metazoa</taxon>
        <taxon>Chordata</taxon>
        <taxon>Craniata</taxon>
        <taxon>Vertebrata</taxon>
        <taxon>Euteleostomi</taxon>
        <taxon>Mammalia</taxon>
        <taxon>Eutheria</taxon>
        <taxon>Laurasiatheria</taxon>
        <taxon>Chiroptera</taxon>
        <taxon>Yangochiroptera</taxon>
        <taxon>Vespertilionidae</taxon>
        <taxon>Myotis</taxon>
    </lineage>
</organism>
<accession>A0A7J7RRW0</accession>
<dbReference type="Proteomes" id="UP000527355">
    <property type="component" value="Unassembled WGS sequence"/>
</dbReference>
<protein>
    <submittedName>
        <fullName evidence="1">Uncharacterized protein</fullName>
    </submittedName>
</protein>
<gene>
    <name evidence="1" type="ORF">mMyoMyo1_010219</name>
</gene>
<reference evidence="1 2" key="1">
    <citation type="journal article" date="2020" name="Nature">
        <title>Six reference-quality genomes reveal evolution of bat adaptations.</title>
        <authorList>
            <person name="Jebb D."/>
            <person name="Huang Z."/>
            <person name="Pippel M."/>
            <person name="Hughes G.M."/>
            <person name="Lavrichenko K."/>
            <person name="Devanna P."/>
            <person name="Winkler S."/>
            <person name="Jermiin L.S."/>
            <person name="Skirmuntt E.C."/>
            <person name="Katzourakis A."/>
            <person name="Burkitt-Gray L."/>
            <person name="Ray D.A."/>
            <person name="Sullivan K.A.M."/>
            <person name="Roscito J.G."/>
            <person name="Kirilenko B.M."/>
            <person name="Davalos L.M."/>
            <person name="Corthals A.P."/>
            <person name="Power M.L."/>
            <person name="Jones G."/>
            <person name="Ransome R.D."/>
            <person name="Dechmann D.K.N."/>
            <person name="Locatelli A.G."/>
            <person name="Puechmaille S.J."/>
            <person name="Fedrigo O."/>
            <person name="Jarvis E.D."/>
            <person name="Hiller M."/>
            <person name="Vernes S.C."/>
            <person name="Myers E.W."/>
            <person name="Teeling E.C."/>
        </authorList>
    </citation>
    <scope>NUCLEOTIDE SEQUENCE [LARGE SCALE GENOMIC DNA]</scope>
    <source>
        <strain evidence="1">MMyoMyo1</strain>
        <tissue evidence="1">Flight muscle</tissue>
    </source>
</reference>
<dbReference type="AlphaFoldDB" id="A0A7J7RRW0"/>
<comment type="caution">
    <text evidence="1">The sequence shown here is derived from an EMBL/GenBank/DDBJ whole genome shotgun (WGS) entry which is preliminary data.</text>
</comment>
<keyword evidence="2" id="KW-1185">Reference proteome</keyword>
<evidence type="ECO:0000313" key="2">
    <source>
        <dbReference type="Proteomes" id="UP000527355"/>
    </source>
</evidence>